<organism evidence="2 3">
    <name type="scientific">Acidithiobacillus ferrivorans</name>
    <dbReference type="NCBI Taxonomy" id="160808"/>
    <lineage>
        <taxon>Bacteria</taxon>
        <taxon>Pseudomonadati</taxon>
        <taxon>Pseudomonadota</taxon>
        <taxon>Acidithiobacillia</taxon>
        <taxon>Acidithiobacillales</taxon>
        <taxon>Acidithiobacillaceae</taxon>
        <taxon>Acidithiobacillus</taxon>
    </lineage>
</organism>
<accession>A0A257T6G1</accession>
<gene>
    <name evidence="2" type="ORF">B7Z70_06460</name>
</gene>
<name>A0A257T6G1_9PROT</name>
<dbReference type="Proteomes" id="UP000216779">
    <property type="component" value="Unassembled WGS sequence"/>
</dbReference>
<evidence type="ECO:0000313" key="2">
    <source>
        <dbReference type="EMBL" id="OYV81148.1"/>
    </source>
</evidence>
<sequence length="188" mass="20819">MAEMRQAPRHDWRRGWLGPFLVFLAMLLLTLWWLGVFNSPTVTEEMGVARSYVYQPFQGSYRQMVKTREKMAKDAPADLRSHTEITLLEREQGSGGDTEVAARLGYLVNAGVPAPAGWQAGQWPAQRVARVRVAANSALASWKAYGALLAWGKARDLPLRYPVLELLGLGDHYELLMPVALAVSAPAS</sequence>
<keyword evidence="1" id="KW-1133">Transmembrane helix</keyword>
<evidence type="ECO:0000256" key="1">
    <source>
        <dbReference type="SAM" id="Phobius"/>
    </source>
</evidence>
<proteinExistence type="predicted"/>
<dbReference type="EMBL" id="NCBC01000186">
    <property type="protein sequence ID" value="OYV81148.1"/>
    <property type="molecule type" value="Genomic_DNA"/>
</dbReference>
<protein>
    <submittedName>
        <fullName evidence="2">Uncharacterized protein</fullName>
    </submittedName>
</protein>
<reference evidence="2 3" key="1">
    <citation type="submission" date="2017-03" db="EMBL/GenBank/DDBJ databases">
        <title>Lifting the veil on microbial sulfur biogeochemistry in mining wastewaters.</title>
        <authorList>
            <person name="Kantor R.S."/>
            <person name="Colenbrander Nelson T."/>
            <person name="Marshall S."/>
            <person name="Bennett D."/>
            <person name="Apte S."/>
            <person name="Camacho D."/>
            <person name="Thomas B.C."/>
            <person name="Warren L.A."/>
            <person name="Banfield J.F."/>
        </authorList>
    </citation>
    <scope>NUCLEOTIDE SEQUENCE [LARGE SCALE GENOMIC DNA]</scope>
    <source>
        <strain evidence="2">21-59-9</strain>
    </source>
</reference>
<feature type="transmembrane region" description="Helical" evidence="1">
    <location>
        <begin position="16"/>
        <end position="35"/>
    </location>
</feature>
<comment type="caution">
    <text evidence="2">The sequence shown here is derived from an EMBL/GenBank/DDBJ whole genome shotgun (WGS) entry which is preliminary data.</text>
</comment>
<dbReference type="AlphaFoldDB" id="A0A257T6G1"/>
<evidence type="ECO:0000313" key="3">
    <source>
        <dbReference type="Proteomes" id="UP000216779"/>
    </source>
</evidence>
<keyword evidence="1" id="KW-0472">Membrane</keyword>
<keyword evidence="1" id="KW-0812">Transmembrane</keyword>